<protein>
    <submittedName>
        <fullName evidence="2">Carbon storage regulator</fullName>
    </submittedName>
</protein>
<dbReference type="Proteomes" id="UP001143362">
    <property type="component" value="Unassembled WGS sequence"/>
</dbReference>
<dbReference type="RefSeq" id="WP_420887157.1">
    <property type="nucleotide sequence ID" value="NZ_SHNN01000001.1"/>
</dbReference>
<reference evidence="2" key="1">
    <citation type="submission" date="2019-02" db="EMBL/GenBank/DDBJ databases">
        <authorList>
            <person name="Li S.-H."/>
        </authorList>
    </citation>
    <scope>NUCLEOTIDE SEQUENCE</scope>
    <source>
        <strain evidence="2">IMCC14734</strain>
    </source>
</reference>
<dbReference type="EMBL" id="SHNN01000001">
    <property type="protein sequence ID" value="MCX2979742.1"/>
    <property type="molecule type" value="Genomic_DNA"/>
</dbReference>
<keyword evidence="1" id="KW-0010">Activator</keyword>
<accession>A0ABT3TE80</accession>
<comment type="caution">
    <text evidence="2">The sequence shown here is derived from an EMBL/GenBank/DDBJ whole genome shotgun (WGS) entry which is preliminary data.</text>
</comment>
<evidence type="ECO:0000256" key="1">
    <source>
        <dbReference type="ARBA" id="ARBA00023159"/>
    </source>
</evidence>
<name>A0ABT3TE80_9GAMM</name>
<keyword evidence="3" id="KW-1185">Reference proteome</keyword>
<dbReference type="InterPro" id="IPR036107">
    <property type="entry name" value="CsrA_sf"/>
</dbReference>
<gene>
    <name evidence="2" type="ORF">EYC98_02565</name>
</gene>
<organism evidence="2 3">
    <name type="scientific">Candidatus Litorirhabdus singularis</name>
    <dbReference type="NCBI Taxonomy" id="2518993"/>
    <lineage>
        <taxon>Bacteria</taxon>
        <taxon>Pseudomonadati</taxon>
        <taxon>Pseudomonadota</taxon>
        <taxon>Gammaproteobacteria</taxon>
        <taxon>Cellvibrionales</taxon>
        <taxon>Halieaceae</taxon>
        <taxon>Candidatus Litorirhabdus</taxon>
    </lineage>
</organism>
<evidence type="ECO:0000313" key="2">
    <source>
        <dbReference type="EMBL" id="MCX2979742.1"/>
    </source>
</evidence>
<sequence length="42" mass="4639">MLVLTRCTGEKMLIGDDIEVTVSKFYAQAMPTKLASSLGYKE</sequence>
<dbReference type="Gene3D" id="2.60.40.4380">
    <property type="entry name" value="Translational regulator CsrA"/>
    <property type="match status" value="1"/>
</dbReference>
<dbReference type="Pfam" id="PF02599">
    <property type="entry name" value="CsrA"/>
    <property type="match status" value="1"/>
</dbReference>
<evidence type="ECO:0000313" key="3">
    <source>
        <dbReference type="Proteomes" id="UP001143362"/>
    </source>
</evidence>
<dbReference type="SUPFAM" id="SSF117130">
    <property type="entry name" value="CsrA-like"/>
    <property type="match status" value="1"/>
</dbReference>
<proteinExistence type="predicted"/>
<dbReference type="InterPro" id="IPR003751">
    <property type="entry name" value="CsrA"/>
</dbReference>